<accession>A0A1F7U4Z0</accession>
<evidence type="ECO:0000259" key="2">
    <source>
        <dbReference type="Pfam" id="PF13632"/>
    </source>
</evidence>
<feature type="domain" description="Glycosyltransferase 2-like" evidence="2">
    <location>
        <begin position="200"/>
        <end position="391"/>
    </location>
</feature>
<dbReference type="PANTHER" id="PTHR36851">
    <property type="entry name" value="UNNAMED PRODUCT"/>
    <property type="match status" value="1"/>
</dbReference>
<evidence type="ECO:0000313" key="4">
    <source>
        <dbReference type="Proteomes" id="UP000177088"/>
    </source>
</evidence>
<dbReference type="EMBL" id="MGEA01000063">
    <property type="protein sequence ID" value="OGL73346.1"/>
    <property type="molecule type" value="Genomic_DNA"/>
</dbReference>
<dbReference type="PANTHER" id="PTHR36851:SF1">
    <property type="entry name" value="GLYCO_TRANS_2-LIKE DOMAIN-CONTAINING PROTEIN"/>
    <property type="match status" value="1"/>
</dbReference>
<evidence type="ECO:0000313" key="3">
    <source>
        <dbReference type="EMBL" id="OGL73346.1"/>
    </source>
</evidence>
<feature type="transmembrane region" description="Helical" evidence="1">
    <location>
        <begin position="38"/>
        <end position="61"/>
    </location>
</feature>
<evidence type="ECO:0000256" key="1">
    <source>
        <dbReference type="SAM" id="Phobius"/>
    </source>
</evidence>
<dbReference type="InterPro" id="IPR001173">
    <property type="entry name" value="Glyco_trans_2-like"/>
</dbReference>
<sequence>MEPKSKFYRWLEMIPGSLVWVTFALAIILSFVRPLWVMYFIILFDLYWLFRIAYFLFFLVVSLRRYRRAIRTDWLAKARELPGFGALRHLIFLPTYKEDIEIIRTTLKILAASAYPMREQAIVVLAGEARDRERFAAAAAVLEKEFAGQFLKFLVTIHPQDLPDEIPGKGSNLNWSGREAQKFIDGMGCRYEDVIVSSFDVDTCVHRQYFACLAHAYLTNPEPTRSSYQPVALYNNNIWEASWFVRVAAFGTTFWLMTELARPERLFTFASHSMPFRMLVDVGFWQKDIVTEDSRIFLQGLLRYGGDYRVTPLYVPVSMDTVMAGHWRRDLVNLYKQQRRWAWGVEHFPFLVNAFRRDAAIPWRTKLYHLFTLTEGMFSWATAPLLMFVLGYLPLWTASADLKTAVFYQNTPHTLEAIMRLSMGGVLLMAAFSFLLLPPRPAHRRRRDMAVMVLQWLAVPITFILFGAIPAIDAQTRLMLGRYLGFNVTEKKRI</sequence>
<dbReference type="AlphaFoldDB" id="A0A1F7U4Z0"/>
<proteinExistence type="predicted"/>
<organism evidence="3 4">
    <name type="scientific">Candidatus Uhrbacteria bacterium RIFCSPHIGHO2_02_FULL_60_10</name>
    <dbReference type="NCBI Taxonomy" id="1802392"/>
    <lineage>
        <taxon>Bacteria</taxon>
        <taxon>Candidatus Uhriibacteriota</taxon>
    </lineage>
</organism>
<dbReference type="Proteomes" id="UP000177088">
    <property type="component" value="Unassembled WGS sequence"/>
</dbReference>
<keyword evidence="1" id="KW-0472">Membrane</keyword>
<feature type="transmembrane region" description="Helical" evidence="1">
    <location>
        <begin position="449"/>
        <end position="472"/>
    </location>
</feature>
<feature type="transmembrane region" description="Helical" evidence="1">
    <location>
        <begin position="12"/>
        <end position="32"/>
    </location>
</feature>
<dbReference type="InterPro" id="IPR029044">
    <property type="entry name" value="Nucleotide-diphossugar_trans"/>
</dbReference>
<gene>
    <name evidence="3" type="ORF">A3C96_00895</name>
</gene>
<protein>
    <recommendedName>
        <fullName evidence="2">Glycosyltransferase 2-like domain-containing protein</fullName>
    </recommendedName>
</protein>
<keyword evidence="1" id="KW-0812">Transmembrane</keyword>
<feature type="transmembrane region" description="Helical" evidence="1">
    <location>
        <begin position="377"/>
        <end position="397"/>
    </location>
</feature>
<name>A0A1F7U4Z0_9BACT</name>
<dbReference type="Pfam" id="PF13632">
    <property type="entry name" value="Glyco_trans_2_3"/>
    <property type="match status" value="1"/>
</dbReference>
<dbReference type="SUPFAM" id="SSF53448">
    <property type="entry name" value="Nucleotide-diphospho-sugar transferases"/>
    <property type="match status" value="1"/>
</dbReference>
<dbReference type="Gene3D" id="3.90.550.10">
    <property type="entry name" value="Spore Coat Polysaccharide Biosynthesis Protein SpsA, Chain A"/>
    <property type="match status" value="1"/>
</dbReference>
<reference evidence="3 4" key="1">
    <citation type="journal article" date="2016" name="Nat. Commun.">
        <title>Thousands of microbial genomes shed light on interconnected biogeochemical processes in an aquifer system.</title>
        <authorList>
            <person name="Anantharaman K."/>
            <person name="Brown C.T."/>
            <person name="Hug L.A."/>
            <person name="Sharon I."/>
            <person name="Castelle C.J."/>
            <person name="Probst A.J."/>
            <person name="Thomas B.C."/>
            <person name="Singh A."/>
            <person name="Wilkins M.J."/>
            <person name="Karaoz U."/>
            <person name="Brodie E.L."/>
            <person name="Williams K.H."/>
            <person name="Hubbard S.S."/>
            <person name="Banfield J.F."/>
        </authorList>
    </citation>
    <scope>NUCLEOTIDE SEQUENCE [LARGE SCALE GENOMIC DNA]</scope>
</reference>
<feature type="transmembrane region" description="Helical" evidence="1">
    <location>
        <begin position="417"/>
        <end position="437"/>
    </location>
</feature>
<keyword evidence="1" id="KW-1133">Transmembrane helix</keyword>
<comment type="caution">
    <text evidence="3">The sequence shown here is derived from an EMBL/GenBank/DDBJ whole genome shotgun (WGS) entry which is preliminary data.</text>
</comment>